<evidence type="ECO:0000256" key="1">
    <source>
        <dbReference type="SAM" id="MobiDB-lite"/>
    </source>
</evidence>
<evidence type="ECO:0000313" key="2">
    <source>
        <dbReference type="EMBL" id="GFD20190.1"/>
    </source>
</evidence>
<dbReference type="EMBL" id="BKCJ011320281">
    <property type="protein sequence ID" value="GFD20190.1"/>
    <property type="molecule type" value="Genomic_DNA"/>
</dbReference>
<feature type="region of interest" description="Disordered" evidence="1">
    <location>
        <begin position="80"/>
        <end position="116"/>
    </location>
</feature>
<feature type="non-terminal residue" evidence="2">
    <location>
        <position position="1"/>
    </location>
</feature>
<comment type="caution">
    <text evidence="2">The sequence shown here is derived from an EMBL/GenBank/DDBJ whole genome shotgun (WGS) entry which is preliminary data.</text>
</comment>
<gene>
    <name evidence="2" type="ORF">Tci_892159</name>
</gene>
<organism evidence="2">
    <name type="scientific">Tanacetum cinerariifolium</name>
    <name type="common">Dalmatian daisy</name>
    <name type="synonym">Chrysanthemum cinerariifolium</name>
    <dbReference type="NCBI Taxonomy" id="118510"/>
    <lineage>
        <taxon>Eukaryota</taxon>
        <taxon>Viridiplantae</taxon>
        <taxon>Streptophyta</taxon>
        <taxon>Embryophyta</taxon>
        <taxon>Tracheophyta</taxon>
        <taxon>Spermatophyta</taxon>
        <taxon>Magnoliopsida</taxon>
        <taxon>eudicotyledons</taxon>
        <taxon>Gunneridae</taxon>
        <taxon>Pentapetalae</taxon>
        <taxon>asterids</taxon>
        <taxon>campanulids</taxon>
        <taxon>Asterales</taxon>
        <taxon>Asteraceae</taxon>
        <taxon>Asteroideae</taxon>
        <taxon>Anthemideae</taxon>
        <taxon>Anthemidinae</taxon>
        <taxon>Tanacetum</taxon>
    </lineage>
</organism>
<reference evidence="2" key="1">
    <citation type="journal article" date="2019" name="Sci. Rep.">
        <title>Draft genome of Tanacetum cinerariifolium, the natural source of mosquito coil.</title>
        <authorList>
            <person name="Yamashiro T."/>
            <person name="Shiraishi A."/>
            <person name="Satake H."/>
            <person name="Nakayama K."/>
        </authorList>
    </citation>
    <scope>NUCLEOTIDE SEQUENCE</scope>
</reference>
<accession>A0A699UCH6</accession>
<name>A0A699UCH6_TANCI</name>
<dbReference type="AlphaFoldDB" id="A0A699UCH6"/>
<proteinExistence type="predicted"/>
<protein>
    <submittedName>
        <fullName evidence="2">Uncharacterized protein</fullName>
    </submittedName>
</protein>
<sequence length="145" mass="15295">NSADKIFQKELVRLKGQEQKATSDAESFGLGFANDAEELQKHASAKTVPPGSIPVPTGYIPVPAGAILVSIDDVPIHTSSSTDSFFDDEPTTRFPCPSNLGNHDPSPGIFSSSSYDDESGAALNNVASTVEVSPVATRRINTIHP</sequence>